<evidence type="ECO:0000256" key="1">
    <source>
        <dbReference type="ARBA" id="ARBA00009277"/>
    </source>
</evidence>
<dbReference type="RefSeq" id="WP_114043819.1">
    <property type="nucleotide sequence ID" value="NZ_CP025198.1"/>
</dbReference>
<evidence type="ECO:0000313" key="5">
    <source>
        <dbReference type="Proteomes" id="UP000251995"/>
    </source>
</evidence>
<comment type="similarity">
    <text evidence="1">Belongs to the transposase IS21/IS408/IS1162 family.</text>
</comment>
<accession>A0A344UQZ6</accession>
<dbReference type="EMBL" id="CP025198">
    <property type="protein sequence ID" value="AXE37694.1"/>
    <property type="molecule type" value="Genomic_DNA"/>
</dbReference>
<feature type="domain" description="Integrase catalytic" evidence="3">
    <location>
        <begin position="134"/>
        <end position="324"/>
    </location>
</feature>
<evidence type="ECO:0000259" key="3">
    <source>
        <dbReference type="PROSITE" id="PS50994"/>
    </source>
</evidence>
<protein>
    <recommendedName>
        <fullName evidence="6">Integrase catalytic domain-containing protein</fullName>
    </recommendedName>
</protein>
<dbReference type="GO" id="GO:0015074">
    <property type="term" value="P:DNA integration"/>
    <property type="evidence" value="ECO:0007669"/>
    <property type="project" value="InterPro"/>
</dbReference>
<dbReference type="PANTHER" id="PTHR35004:SF8">
    <property type="entry name" value="TRANSPOSASE RV3428C-RELATED"/>
    <property type="match status" value="1"/>
</dbReference>
<dbReference type="Proteomes" id="UP000251995">
    <property type="component" value="Chromosome"/>
</dbReference>
<dbReference type="Gene3D" id="3.30.420.10">
    <property type="entry name" value="Ribonuclease H-like superfamily/Ribonuclease H"/>
    <property type="match status" value="1"/>
</dbReference>
<dbReference type="InterPro" id="IPR012337">
    <property type="entry name" value="RNaseH-like_sf"/>
</dbReference>
<dbReference type="InterPro" id="IPR036397">
    <property type="entry name" value="RNaseH_sf"/>
</dbReference>
<name>A0A344UQZ6_9ACTN</name>
<dbReference type="AlphaFoldDB" id="A0A344UQZ6"/>
<dbReference type="GO" id="GO:0003676">
    <property type="term" value="F:nucleic acid binding"/>
    <property type="evidence" value="ECO:0007669"/>
    <property type="project" value="InterPro"/>
</dbReference>
<dbReference type="Pfam" id="PF22483">
    <property type="entry name" value="Mu-transpos_C_2"/>
    <property type="match status" value="1"/>
</dbReference>
<evidence type="ECO:0000259" key="2">
    <source>
        <dbReference type="PROSITE" id="PS50532"/>
    </source>
</evidence>
<dbReference type="PANTHER" id="PTHR35004">
    <property type="entry name" value="TRANSPOSASE RV3428C-RELATED"/>
    <property type="match status" value="1"/>
</dbReference>
<gene>
    <name evidence="4" type="ORF">JS278_00501</name>
</gene>
<evidence type="ECO:0000313" key="4">
    <source>
        <dbReference type="EMBL" id="AXE37694.1"/>
    </source>
</evidence>
<dbReference type="InterPro" id="IPR001584">
    <property type="entry name" value="Integrase_cat-core"/>
</dbReference>
<keyword evidence="5" id="KW-1185">Reference proteome</keyword>
<dbReference type="InterPro" id="IPR054353">
    <property type="entry name" value="IstA-like_C"/>
</dbReference>
<dbReference type="NCBIfam" id="NF033546">
    <property type="entry name" value="transpos_IS21"/>
    <property type="match status" value="1"/>
</dbReference>
<evidence type="ECO:0008006" key="6">
    <source>
        <dbReference type="Google" id="ProtNLM"/>
    </source>
</evidence>
<proteinExistence type="inferred from homology"/>
<dbReference type="OrthoDB" id="2065409at2"/>
<dbReference type="PROSITE" id="PS50994">
    <property type="entry name" value="INTEGRASE"/>
    <property type="match status" value="1"/>
</dbReference>
<feature type="domain" description="HTH IS408-type" evidence="2">
    <location>
        <begin position="7"/>
        <end position="86"/>
    </location>
</feature>
<reference evidence="4 5" key="1">
    <citation type="submission" date="2017-12" db="EMBL/GenBank/DDBJ databases">
        <title>The whole genome sequence of the Acidipropionibacterium virtanenii sp. nov. type strain JS278.</title>
        <authorList>
            <person name="Laine P."/>
            <person name="Deptula P."/>
            <person name="Varmanen P."/>
            <person name="Auvinen P."/>
        </authorList>
    </citation>
    <scope>NUCLEOTIDE SEQUENCE [LARGE SCALE GENOMIC DNA]</scope>
    <source>
        <strain evidence="4 5">JS278</strain>
    </source>
</reference>
<sequence length="518" mass="56805">MVSRIPAKRVLRLHAQGLSGRAIATSQGVARKSVAAVLQVADQQGIDWDDVADLDDAEVYRRLFPGRGEHVSVFTLPDWAEIHRQLARVGVTLKLLHGEYTDTVAAAGGVAMSYDRFCRGYEHHVALSGIDSRVGHKAGRTVEVDWSGPTMELIDPVTGEVATVYLFVACLPFSRYAFVEPTLDMRQDTWLRAHVAMFEFFGGSVPRIVCDNLKTGVISHPRDGEIVLNDSYRELATHYSAAVLPGRVRRPKDKASVENTVGHIATVVIAALRQTTFTSLETLRQAIGERISAYNAAPFQKRPGSRAGVFTTEEQPLLHRLPAVRFEVSTWVRGRRVARDGHVTWARNHYSVPWTHAGEHVDLRLTATTLEVWSADSRLASHQLLAATAVNRYSTREADLPAGGAWRAWDPGRVRAWANRIGEATATVVERIFASVPVAEQGIDPALAVLRLSRRYSATRLEAAARIGLDSVGSPRYAHLQPILATGRDRAGDRSVASAEDPGTGFVRGASYYGGDQL</sequence>
<dbReference type="InterPro" id="IPR017895">
    <property type="entry name" value="HTH_IS408/IS1162_type"/>
</dbReference>
<dbReference type="PROSITE" id="PS50532">
    <property type="entry name" value="HTH_IS408"/>
    <property type="match status" value="1"/>
</dbReference>
<organism evidence="4 5">
    <name type="scientific">Acidipropionibacterium virtanenii</name>
    <dbReference type="NCBI Taxonomy" id="2057246"/>
    <lineage>
        <taxon>Bacteria</taxon>
        <taxon>Bacillati</taxon>
        <taxon>Actinomycetota</taxon>
        <taxon>Actinomycetes</taxon>
        <taxon>Propionibacteriales</taxon>
        <taxon>Propionibacteriaceae</taxon>
        <taxon>Acidipropionibacterium</taxon>
    </lineage>
</organism>
<dbReference type="SUPFAM" id="SSF53098">
    <property type="entry name" value="Ribonuclease H-like"/>
    <property type="match status" value="1"/>
</dbReference>
<dbReference type="KEGG" id="acij:JS278_00501"/>